<dbReference type="EMBL" id="JBHSHL010000028">
    <property type="protein sequence ID" value="MFC4804977.1"/>
    <property type="molecule type" value="Genomic_DNA"/>
</dbReference>
<keyword evidence="4" id="KW-1185">Reference proteome</keyword>
<proteinExistence type="inferred from homology"/>
<evidence type="ECO:0000313" key="4">
    <source>
        <dbReference type="Proteomes" id="UP001595916"/>
    </source>
</evidence>
<protein>
    <submittedName>
        <fullName evidence="3">NAD-dependent epimerase/dehydratase family protein</fullName>
    </submittedName>
</protein>
<reference evidence="4" key="1">
    <citation type="journal article" date="2019" name="Int. J. Syst. Evol. Microbiol.">
        <title>The Global Catalogue of Microorganisms (GCM) 10K type strain sequencing project: providing services to taxonomists for standard genome sequencing and annotation.</title>
        <authorList>
            <consortium name="The Broad Institute Genomics Platform"/>
            <consortium name="The Broad Institute Genome Sequencing Center for Infectious Disease"/>
            <person name="Wu L."/>
            <person name="Ma J."/>
        </authorList>
    </citation>
    <scope>NUCLEOTIDE SEQUENCE [LARGE SCALE GENOMIC DNA]</scope>
    <source>
        <strain evidence="4">CCUG 46385</strain>
    </source>
</reference>
<comment type="caution">
    <text evidence="3">The sequence shown here is derived from an EMBL/GenBank/DDBJ whole genome shotgun (WGS) entry which is preliminary data.</text>
</comment>
<dbReference type="InterPro" id="IPR001509">
    <property type="entry name" value="Epimerase_deHydtase"/>
</dbReference>
<accession>A0ABV9QLM3</accession>
<comment type="similarity">
    <text evidence="1">Belongs to the NAD(P)-dependent epimerase/dehydratase family.</text>
</comment>
<evidence type="ECO:0000313" key="3">
    <source>
        <dbReference type="EMBL" id="MFC4804977.1"/>
    </source>
</evidence>
<organism evidence="3 4">
    <name type="scientific">Filifactor villosus</name>
    <dbReference type="NCBI Taxonomy" id="29374"/>
    <lineage>
        <taxon>Bacteria</taxon>
        <taxon>Bacillati</taxon>
        <taxon>Bacillota</taxon>
        <taxon>Clostridia</taxon>
        <taxon>Peptostreptococcales</taxon>
        <taxon>Filifactoraceae</taxon>
        <taxon>Filifactor</taxon>
    </lineage>
</organism>
<dbReference type="PANTHER" id="PTHR43000">
    <property type="entry name" value="DTDP-D-GLUCOSE 4,6-DEHYDRATASE-RELATED"/>
    <property type="match status" value="1"/>
</dbReference>
<name>A0ABV9QLM3_9FIRM</name>
<feature type="domain" description="NAD-dependent epimerase/dehydratase" evidence="2">
    <location>
        <begin position="4"/>
        <end position="232"/>
    </location>
</feature>
<dbReference type="Gene3D" id="3.40.50.720">
    <property type="entry name" value="NAD(P)-binding Rossmann-like Domain"/>
    <property type="match status" value="1"/>
</dbReference>
<dbReference type="SUPFAM" id="SSF51735">
    <property type="entry name" value="NAD(P)-binding Rossmann-fold domains"/>
    <property type="match status" value="1"/>
</dbReference>
<dbReference type="Proteomes" id="UP001595916">
    <property type="component" value="Unassembled WGS sequence"/>
</dbReference>
<gene>
    <name evidence="3" type="ORF">ACFO4R_07765</name>
</gene>
<dbReference type="InterPro" id="IPR036291">
    <property type="entry name" value="NAD(P)-bd_dom_sf"/>
</dbReference>
<evidence type="ECO:0000259" key="2">
    <source>
        <dbReference type="Pfam" id="PF01370"/>
    </source>
</evidence>
<sequence length="303" mass="34046">MKKVVVTGASGFIGKALTKKLLEKKIEVFAIVRDCKKMDEFKDDPLISIVEADLKGYSNIDESRLSGDVDVFYHLAWEGTFGAPFKDYKLQMNNSIYSADALDLAIRSESKKFVMASTVNVLETINYFGKSGIAPRYTCIYGTAKLASEMICKTIAYQKGIDINVALIANSYGEGDTSKMLPNVLLTNLLQGKSPDLVEGNFLYDWIYIEDIVEGLLAIGEKGLNQKTYYLGHETLLTFREIVENVRDIVNPNVELKLGVYSDTVNIDYERIDRTSLRKDTGFSPCSDFKESILNTVNWIKKR</sequence>
<evidence type="ECO:0000256" key="1">
    <source>
        <dbReference type="ARBA" id="ARBA00007637"/>
    </source>
</evidence>
<dbReference type="Pfam" id="PF01370">
    <property type="entry name" value="Epimerase"/>
    <property type="match status" value="1"/>
</dbReference>
<dbReference type="RefSeq" id="WP_379788509.1">
    <property type="nucleotide sequence ID" value="NZ_JBHSHL010000028.1"/>
</dbReference>